<proteinExistence type="predicted"/>
<reference evidence="1" key="1">
    <citation type="submission" date="2014-12" db="EMBL/GenBank/DDBJ databases">
        <title>Insight into the proteome of Arion vulgaris.</title>
        <authorList>
            <person name="Aradska J."/>
            <person name="Bulat T."/>
            <person name="Smidak R."/>
            <person name="Sarate P."/>
            <person name="Gangsoo J."/>
            <person name="Sialana F."/>
            <person name="Bilban M."/>
            <person name="Lubec G."/>
        </authorList>
    </citation>
    <scope>NUCLEOTIDE SEQUENCE</scope>
    <source>
        <tissue evidence="1">Skin</tissue>
    </source>
</reference>
<sequence length="119" mass="13836">CKLQVARDNAQEDVRCKEVENEHLCQMNAKLKEETEQVQMQLDAKCTLVEELTKELIIMNKEVLDLQTYKTSLEETKVNIETVNEDLRIKNITSDQQLQITQSELSSLYEELNSVKESM</sequence>
<gene>
    <name evidence="1" type="primary">ORF217756</name>
</gene>
<evidence type="ECO:0000313" key="1">
    <source>
        <dbReference type="EMBL" id="CEK98093.1"/>
    </source>
</evidence>
<protein>
    <submittedName>
        <fullName evidence="1">Uncharacterized protein</fullName>
    </submittedName>
</protein>
<accession>A0A0B7BYP4</accession>
<feature type="non-terminal residue" evidence="1">
    <location>
        <position position="1"/>
    </location>
</feature>
<feature type="non-terminal residue" evidence="1">
    <location>
        <position position="119"/>
    </location>
</feature>
<name>A0A0B7BYP4_9EUPU</name>
<organism evidence="1">
    <name type="scientific">Arion vulgaris</name>
    <dbReference type="NCBI Taxonomy" id="1028688"/>
    <lineage>
        <taxon>Eukaryota</taxon>
        <taxon>Metazoa</taxon>
        <taxon>Spiralia</taxon>
        <taxon>Lophotrochozoa</taxon>
        <taxon>Mollusca</taxon>
        <taxon>Gastropoda</taxon>
        <taxon>Heterobranchia</taxon>
        <taxon>Euthyneura</taxon>
        <taxon>Panpulmonata</taxon>
        <taxon>Eupulmonata</taxon>
        <taxon>Stylommatophora</taxon>
        <taxon>Helicina</taxon>
        <taxon>Arionoidea</taxon>
        <taxon>Arionidae</taxon>
        <taxon>Arion</taxon>
    </lineage>
</organism>
<dbReference type="AlphaFoldDB" id="A0A0B7BYP4"/>
<dbReference type="EMBL" id="HACG01051222">
    <property type="protein sequence ID" value="CEK98093.1"/>
    <property type="molecule type" value="Transcribed_RNA"/>
</dbReference>